<sequence>TKMTPQIPYDRLVHLYKDLTHLSQIASSQLTLHPAFPRNSPPLVGLAAAQAHVEALVGATNGTLVMRVDKITVGEDGVFGCVIGVIEAGGSQSQKADGGKGATTGGGGEGWNGRGVMRMPFCGLWRFDEKGMAVEHWENAADPEAFGKWLIGGE</sequence>
<evidence type="ECO:0008006" key="4">
    <source>
        <dbReference type="Google" id="ProtNLM"/>
    </source>
</evidence>
<comment type="caution">
    <text evidence="2">The sequence shown here is derived from an EMBL/GenBank/DDBJ whole genome shotgun (WGS) entry which is preliminary data.</text>
</comment>
<dbReference type="Proteomes" id="UP001303889">
    <property type="component" value="Unassembled WGS sequence"/>
</dbReference>
<dbReference type="EMBL" id="MU855444">
    <property type="protein sequence ID" value="KAK3903512.1"/>
    <property type="molecule type" value="Genomic_DNA"/>
</dbReference>
<name>A0AAN6RU42_9PEZI</name>
<reference evidence="2" key="1">
    <citation type="journal article" date="2023" name="Mol. Phylogenet. Evol.">
        <title>Genome-scale phylogeny and comparative genomics of the fungal order Sordariales.</title>
        <authorList>
            <person name="Hensen N."/>
            <person name="Bonometti L."/>
            <person name="Westerberg I."/>
            <person name="Brannstrom I.O."/>
            <person name="Guillou S."/>
            <person name="Cros-Aarteil S."/>
            <person name="Calhoun S."/>
            <person name="Haridas S."/>
            <person name="Kuo A."/>
            <person name="Mondo S."/>
            <person name="Pangilinan J."/>
            <person name="Riley R."/>
            <person name="LaButti K."/>
            <person name="Andreopoulos B."/>
            <person name="Lipzen A."/>
            <person name="Chen C."/>
            <person name="Yan M."/>
            <person name="Daum C."/>
            <person name="Ng V."/>
            <person name="Clum A."/>
            <person name="Steindorff A."/>
            <person name="Ohm R.A."/>
            <person name="Martin F."/>
            <person name="Silar P."/>
            <person name="Natvig D.O."/>
            <person name="Lalanne C."/>
            <person name="Gautier V."/>
            <person name="Ament-Velasquez S.L."/>
            <person name="Kruys A."/>
            <person name="Hutchinson M.I."/>
            <person name="Powell A.J."/>
            <person name="Barry K."/>
            <person name="Miller A.N."/>
            <person name="Grigoriev I.V."/>
            <person name="Debuchy R."/>
            <person name="Gladieux P."/>
            <person name="Hiltunen Thoren M."/>
            <person name="Johannesson H."/>
        </authorList>
    </citation>
    <scope>NUCLEOTIDE SEQUENCE</scope>
    <source>
        <strain evidence="2">CBS 103.79</strain>
    </source>
</reference>
<reference evidence="2" key="2">
    <citation type="submission" date="2023-05" db="EMBL/GenBank/DDBJ databases">
        <authorList>
            <consortium name="Lawrence Berkeley National Laboratory"/>
            <person name="Steindorff A."/>
            <person name="Hensen N."/>
            <person name="Bonometti L."/>
            <person name="Westerberg I."/>
            <person name="Brannstrom I.O."/>
            <person name="Guillou S."/>
            <person name="Cros-Aarteil S."/>
            <person name="Calhoun S."/>
            <person name="Haridas S."/>
            <person name="Kuo A."/>
            <person name="Mondo S."/>
            <person name="Pangilinan J."/>
            <person name="Riley R."/>
            <person name="Labutti K."/>
            <person name="Andreopoulos B."/>
            <person name="Lipzen A."/>
            <person name="Chen C."/>
            <person name="Yanf M."/>
            <person name="Daum C."/>
            <person name="Ng V."/>
            <person name="Clum A."/>
            <person name="Ohm R."/>
            <person name="Martin F."/>
            <person name="Silar P."/>
            <person name="Natvig D."/>
            <person name="Lalanne C."/>
            <person name="Gautier V."/>
            <person name="Ament-Velasquez S.L."/>
            <person name="Kruys A."/>
            <person name="Hutchinson M.I."/>
            <person name="Powell A.J."/>
            <person name="Barry K."/>
            <person name="Miller A.N."/>
            <person name="Grigoriev I.V."/>
            <person name="Debuchy R."/>
            <person name="Gladieux P."/>
            <person name="Thoren M.H."/>
            <person name="Johannesson H."/>
        </authorList>
    </citation>
    <scope>NUCLEOTIDE SEQUENCE</scope>
    <source>
        <strain evidence="2">CBS 103.79</strain>
    </source>
</reference>
<feature type="non-terminal residue" evidence="2">
    <location>
        <position position="1"/>
    </location>
</feature>
<proteinExistence type="predicted"/>
<gene>
    <name evidence="2" type="ORF">C8A05DRAFT_14530</name>
</gene>
<dbReference type="Gene3D" id="3.10.450.50">
    <property type="match status" value="1"/>
</dbReference>
<evidence type="ECO:0000313" key="2">
    <source>
        <dbReference type="EMBL" id="KAK3903512.1"/>
    </source>
</evidence>
<accession>A0AAN6RU42</accession>
<evidence type="ECO:0000256" key="1">
    <source>
        <dbReference type="SAM" id="MobiDB-lite"/>
    </source>
</evidence>
<feature type="compositionally biased region" description="Gly residues" evidence="1">
    <location>
        <begin position="99"/>
        <end position="111"/>
    </location>
</feature>
<protein>
    <recommendedName>
        <fullName evidence="4">SnoaL-like domain-containing protein</fullName>
    </recommendedName>
</protein>
<dbReference type="AlphaFoldDB" id="A0AAN6RU42"/>
<evidence type="ECO:0000313" key="3">
    <source>
        <dbReference type="Proteomes" id="UP001303889"/>
    </source>
</evidence>
<organism evidence="2 3">
    <name type="scientific">Staphylotrichum tortipilum</name>
    <dbReference type="NCBI Taxonomy" id="2831512"/>
    <lineage>
        <taxon>Eukaryota</taxon>
        <taxon>Fungi</taxon>
        <taxon>Dikarya</taxon>
        <taxon>Ascomycota</taxon>
        <taxon>Pezizomycotina</taxon>
        <taxon>Sordariomycetes</taxon>
        <taxon>Sordariomycetidae</taxon>
        <taxon>Sordariales</taxon>
        <taxon>Chaetomiaceae</taxon>
        <taxon>Staphylotrichum</taxon>
    </lineage>
</organism>
<feature type="region of interest" description="Disordered" evidence="1">
    <location>
        <begin position="91"/>
        <end position="111"/>
    </location>
</feature>
<keyword evidence="3" id="KW-1185">Reference proteome</keyword>